<evidence type="ECO:0000313" key="1">
    <source>
        <dbReference type="EMBL" id="KAH7929556.1"/>
    </source>
</evidence>
<accession>A0ACB8BUE0</accession>
<comment type="caution">
    <text evidence="1">The sequence shown here is derived from an EMBL/GenBank/DDBJ whole genome shotgun (WGS) entry which is preliminary data.</text>
</comment>
<sequence>MLRYYAYSDQTDRLLEGLIFDQIFLLLSAFLSCFILTVLQYGSHSPQMRLVILFPHSCSLCLTIRTDQTLSYSRTLQSLSACFCFFCLPGEFTGKRSDIVDFFIMHMVIMHKSRNA</sequence>
<reference evidence="1" key="1">
    <citation type="journal article" date="2021" name="New Phytol.">
        <title>Evolutionary innovations through gain and loss of genes in the ectomycorrhizal Boletales.</title>
        <authorList>
            <person name="Wu G."/>
            <person name="Miyauchi S."/>
            <person name="Morin E."/>
            <person name="Kuo A."/>
            <person name="Drula E."/>
            <person name="Varga T."/>
            <person name="Kohler A."/>
            <person name="Feng B."/>
            <person name="Cao Y."/>
            <person name="Lipzen A."/>
            <person name="Daum C."/>
            <person name="Hundley H."/>
            <person name="Pangilinan J."/>
            <person name="Johnson J."/>
            <person name="Barry K."/>
            <person name="LaButti K."/>
            <person name="Ng V."/>
            <person name="Ahrendt S."/>
            <person name="Min B."/>
            <person name="Choi I.G."/>
            <person name="Park H."/>
            <person name="Plett J.M."/>
            <person name="Magnuson J."/>
            <person name="Spatafora J.W."/>
            <person name="Nagy L.G."/>
            <person name="Henrissat B."/>
            <person name="Grigoriev I.V."/>
            <person name="Yang Z.L."/>
            <person name="Xu J."/>
            <person name="Martin F.M."/>
        </authorList>
    </citation>
    <scope>NUCLEOTIDE SEQUENCE</scope>
    <source>
        <strain evidence="1">KUC20120723A-06</strain>
    </source>
</reference>
<proteinExistence type="predicted"/>
<protein>
    <submittedName>
        <fullName evidence="1">Uncharacterized protein</fullName>
    </submittedName>
</protein>
<dbReference type="Proteomes" id="UP000790709">
    <property type="component" value="Unassembled WGS sequence"/>
</dbReference>
<name>A0ACB8BUE0_9AGAM</name>
<gene>
    <name evidence="1" type="ORF">BV22DRAFT_121712</name>
</gene>
<evidence type="ECO:0000313" key="2">
    <source>
        <dbReference type="Proteomes" id="UP000790709"/>
    </source>
</evidence>
<dbReference type="EMBL" id="MU266340">
    <property type="protein sequence ID" value="KAH7929556.1"/>
    <property type="molecule type" value="Genomic_DNA"/>
</dbReference>
<keyword evidence="2" id="KW-1185">Reference proteome</keyword>
<organism evidence="1 2">
    <name type="scientific">Leucogyrophana mollusca</name>
    <dbReference type="NCBI Taxonomy" id="85980"/>
    <lineage>
        <taxon>Eukaryota</taxon>
        <taxon>Fungi</taxon>
        <taxon>Dikarya</taxon>
        <taxon>Basidiomycota</taxon>
        <taxon>Agaricomycotina</taxon>
        <taxon>Agaricomycetes</taxon>
        <taxon>Agaricomycetidae</taxon>
        <taxon>Boletales</taxon>
        <taxon>Boletales incertae sedis</taxon>
        <taxon>Leucogyrophana</taxon>
    </lineage>
</organism>